<name>A0A4U9WP20_SERFO</name>
<gene>
    <name evidence="1" type="ORF">NCTC12965_08796</name>
</gene>
<organism evidence="1">
    <name type="scientific">Serratia fonticola</name>
    <dbReference type="NCBI Taxonomy" id="47917"/>
    <lineage>
        <taxon>Bacteria</taxon>
        <taxon>Pseudomonadati</taxon>
        <taxon>Pseudomonadota</taxon>
        <taxon>Gammaproteobacteria</taxon>
        <taxon>Enterobacterales</taxon>
        <taxon>Yersiniaceae</taxon>
        <taxon>Serratia</taxon>
    </lineage>
</organism>
<proteinExistence type="predicted"/>
<protein>
    <submittedName>
        <fullName evidence="1">Uncharacterized protein</fullName>
    </submittedName>
</protein>
<evidence type="ECO:0000313" key="1">
    <source>
        <dbReference type="EMBL" id="VTR61321.1"/>
    </source>
</evidence>
<sequence length="44" mass="5293">MKRPFNANPKYEMDSLLLTDINTHMEAMFQRFAKLLTFQDRLCL</sequence>
<reference evidence="1" key="1">
    <citation type="submission" date="2019-05" db="EMBL/GenBank/DDBJ databases">
        <authorList>
            <consortium name="Pathogen Informatics"/>
        </authorList>
    </citation>
    <scope>NUCLEOTIDE SEQUENCE [LARGE SCALE GENOMIC DNA]</scope>
    <source>
        <strain evidence="1">NCTC12965</strain>
    </source>
</reference>
<accession>A0A4U9WP20</accession>
<dbReference type="EMBL" id="CABEEZ010000168">
    <property type="protein sequence ID" value="VTR61321.1"/>
    <property type="molecule type" value="Genomic_DNA"/>
</dbReference>
<dbReference type="AlphaFoldDB" id="A0A4U9WP20"/>